<evidence type="ECO:0000313" key="7">
    <source>
        <dbReference type="EMBL" id="RJR27653.1"/>
    </source>
</evidence>
<keyword evidence="3" id="KW-0547">Nucleotide-binding</keyword>
<evidence type="ECO:0000256" key="2">
    <source>
        <dbReference type="ARBA" id="ARBA00015553"/>
    </source>
</evidence>
<dbReference type="SUPFAM" id="SSF52540">
    <property type="entry name" value="P-loop containing nucleoside triphosphate hydrolases"/>
    <property type="match status" value="1"/>
</dbReference>
<dbReference type="InterPro" id="IPR020587">
    <property type="entry name" value="RecA_monomer-monomer_interface"/>
</dbReference>
<protein>
    <recommendedName>
        <fullName evidence="2">Protein RecA</fullName>
    </recommendedName>
</protein>
<sequence length="337" mass="37027">MTDFSKFNKLYPNSIKVGVDVRPPSIVRTGMKRLDYGILRIGGLPLGRIVEVAGRPSAGKSSFAMNFVASAQKQGYSCAWVDVEGDSYTTAWAKGIGADVDNLTMLNVSGLTGDKIIDMIQALIVLSDPPINVIVLDSIANIRAEEQTAVTVSEQTMHTNMARAKLLTEFFQSLFGGFRVKGKDSTIYKLNEFPTCFIAINHLKDTFAGNYAKADSIGGDAGKFAACIRLFFERLGKDKEDPNLSRVKIHCEKNKLAPPFGNGEFLFNLEQCTFEEDFKFLLDSAVAKGLVTTTGGGRYTIGEEKFHGVEAFKERCLKDDEFYTKMVESAFGAIHDS</sequence>
<proteinExistence type="inferred from homology"/>
<dbReference type="Gene3D" id="3.40.50.300">
    <property type="entry name" value="P-loop containing nucleotide triphosphate hydrolases"/>
    <property type="match status" value="1"/>
</dbReference>
<comment type="similarity">
    <text evidence="1">Belongs to the RecA family.</text>
</comment>
<dbReference type="PROSITE" id="PS50163">
    <property type="entry name" value="RECA_3"/>
    <property type="match status" value="1"/>
</dbReference>
<name>A0A3A4ZER4_UNCKA</name>
<gene>
    <name evidence="7" type="ORF">C4561_01750</name>
</gene>
<evidence type="ECO:0000256" key="5">
    <source>
        <dbReference type="ARBA" id="ARBA00023172"/>
    </source>
</evidence>
<dbReference type="GO" id="GO:0006310">
    <property type="term" value="P:DNA recombination"/>
    <property type="evidence" value="ECO:0007669"/>
    <property type="project" value="UniProtKB-KW"/>
</dbReference>
<dbReference type="PANTHER" id="PTHR45900">
    <property type="entry name" value="RECA"/>
    <property type="match status" value="1"/>
</dbReference>
<dbReference type="PANTHER" id="PTHR45900:SF1">
    <property type="entry name" value="MITOCHONDRIAL DNA REPAIR PROTEIN RECA HOMOLOG-RELATED"/>
    <property type="match status" value="1"/>
</dbReference>
<evidence type="ECO:0000256" key="1">
    <source>
        <dbReference type="ARBA" id="ARBA00009391"/>
    </source>
</evidence>
<dbReference type="PRINTS" id="PR00142">
    <property type="entry name" value="RECA"/>
</dbReference>
<dbReference type="GO" id="GO:0005524">
    <property type="term" value="F:ATP binding"/>
    <property type="evidence" value="ECO:0007669"/>
    <property type="project" value="UniProtKB-KW"/>
</dbReference>
<reference evidence="7 8" key="1">
    <citation type="journal article" date="2017" name="ISME J.">
        <title>Energy and carbon metabolisms in a deep terrestrial subsurface fluid microbial community.</title>
        <authorList>
            <person name="Momper L."/>
            <person name="Jungbluth S.P."/>
            <person name="Lee M.D."/>
            <person name="Amend J.P."/>
        </authorList>
    </citation>
    <scope>NUCLEOTIDE SEQUENCE [LARGE SCALE GENOMIC DNA]</scope>
    <source>
        <strain evidence="7">SURF_46</strain>
    </source>
</reference>
<dbReference type="Proteomes" id="UP000265540">
    <property type="component" value="Unassembled WGS sequence"/>
</dbReference>
<dbReference type="GO" id="GO:0006281">
    <property type="term" value="P:DNA repair"/>
    <property type="evidence" value="ECO:0007669"/>
    <property type="project" value="InterPro"/>
</dbReference>
<keyword evidence="4" id="KW-0067">ATP-binding</keyword>
<feature type="domain" description="RecA family profile 2" evidence="6">
    <location>
        <begin position="207"/>
        <end position="265"/>
    </location>
</feature>
<dbReference type="InterPro" id="IPR049428">
    <property type="entry name" value="RecA-like_N"/>
</dbReference>
<dbReference type="GO" id="GO:0003697">
    <property type="term" value="F:single-stranded DNA binding"/>
    <property type="evidence" value="ECO:0007669"/>
    <property type="project" value="InterPro"/>
</dbReference>
<organism evidence="7 8">
    <name type="scientific">candidate division WWE3 bacterium</name>
    <dbReference type="NCBI Taxonomy" id="2053526"/>
    <lineage>
        <taxon>Bacteria</taxon>
        <taxon>Katanobacteria</taxon>
    </lineage>
</organism>
<dbReference type="Pfam" id="PF00154">
    <property type="entry name" value="RecA_N"/>
    <property type="match status" value="1"/>
</dbReference>
<comment type="caution">
    <text evidence="7">The sequence shown here is derived from an EMBL/GenBank/DDBJ whole genome shotgun (WGS) entry which is preliminary data.</text>
</comment>
<dbReference type="AlphaFoldDB" id="A0A3A4ZER4"/>
<dbReference type="InterPro" id="IPR027417">
    <property type="entry name" value="P-loop_NTPase"/>
</dbReference>
<dbReference type="GO" id="GO:0008094">
    <property type="term" value="F:ATP-dependent activity, acting on DNA"/>
    <property type="evidence" value="ECO:0007669"/>
    <property type="project" value="InterPro"/>
</dbReference>
<dbReference type="InterPro" id="IPR013765">
    <property type="entry name" value="DNA_recomb/repair_RecA"/>
</dbReference>
<evidence type="ECO:0000256" key="4">
    <source>
        <dbReference type="ARBA" id="ARBA00022840"/>
    </source>
</evidence>
<evidence type="ECO:0000259" key="6">
    <source>
        <dbReference type="PROSITE" id="PS50163"/>
    </source>
</evidence>
<dbReference type="EMBL" id="QZJF01000008">
    <property type="protein sequence ID" value="RJR27653.1"/>
    <property type="molecule type" value="Genomic_DNA"/>
</dbReference>
<evidence type="ECO:0000256" key="3">
    <source>
        <dbReference type="ARBA" id="ARBA00022741"/>
    </source>
</evidence>
<keyword evidence="5" id="KW-0233">DNA recombination</keyword>
<evidence type="ECO:0000313" key="8">
    <source>
        <dbReference type="Proteomes" id="UP000265540"/>
    </source>
</evidence>
<accession>A0A3A4ZER4</accession>